<accession>A0AAT9GSS1</accession>
<dbReference type="KEGG" id="sjv:SJAV_16990"/>
<dbReference type="AlphaFoldDB" id="A0AAT9GSS1"/>
<dbReference type="RefSeq" id="WP_369611646.1">
    <property type="nucleotide sequence ID" value="NZ_AP031322.1"/>
</dbReference>
<dbReference type="Pfam" id="PF16239">
    <property type="entry name" value="DUF4898"/>
    <property type="match status" value="1"/>
</dbReference>
<reference evidence="1" key="1">
    <citation type="submission" date="2024-03" db="EMBL/GenBank/DDBJ databases">
        <title>Complete genome sequence of Sulfurisphaera javensis strain KD-1.</title>
        <authorList>
            <person name="Sakai H."/>
            <person name="Nur N."/>
            <person name="Suwanto A."/>
            <person name="Kurosawa N."/>
        </authorList>
    </citation>
    <scope>NUCLEOTIDE SEQUENCE</scope>
    <source>
        <strain evidence="1">KD-1</strain>
    </source>
</reference>
<organism evidence="1">
    <name type="scientific">Sulfurisphaera javensis</name>
    <dbReference type="NCBI Taxonomy" id="2049879"/>
    <lineage>
        <taxon>Archaea</taxon>
        <taxon>Thermoproteota</taxon>
        <taxon>Thermoprotei</taxon>
        <taxon>Sulfolobales</taxon>
        <taxon>Sulfolobaceae</taxon>
        <taxon>Sulfurisphaera</taxon>
    </lineage>
</organism>
<dbReference type="EMBL" id="AP031322">
    <property type="protein sequence ID" value="BFH73755.1"/>
    <property type="molecule type" value="Genomic_DNA"/>
</dbReference>
<protein>
    <submittedName>
        <fullName evidence="1">Uncharacterized protein</fullName>
    </submittedName>
</protein>
<gene>
    <name evidence="1" type="ORF">SJAV_16990</name>
</gene>
<dbReference type="InterPro" id="IPR032603">
    <property type="entry name" value="DUF4898"/>
</dbReference>
<name>A0AAT9GSS1_9CREN</name>
<proteinExistence type="predicted"/>
<sequence length="92" mass="10721">MVYIDSLDSSLNDLLKFYNCKDCRFVNFIVIKDEEKFFDYLFKKNDKIVVIISPQRGYLVNLLKDLASRKGKTVHVLLSSQLNENTCVVCFC</sequence>
<evidence type="ECO:0000313" key="1">
    <source>
        <dbReference type="EMBL" id="BFH73755.1"/>
    </source>
</evidence>
<dbReference type="GeneID" id="92354652"/>